<dbReference type="EMBL" id="BAAANK010000003">
    <property type="protein sequence ID" value="GAA1831706.1"/>
    <property type="molecule type" value="Genomic_DNA"/>
</dbReference>
<protein>
    <recommendedName>
        <fullName evidence="3">IrrE N-terminal-like domain-containing protein</fullName>
    </recommendedName>
</protein>
<dbReference type="RefSeq" id="WP_157427484.1">
    <property type="nucleotide sequence ID" value="NZ_BAAANK010000003.1"/>
</dbReference>
<evidence type="ECO:0000313" key="1">
    <source>
        <dbReference type="EMBL" id="GAA1831706.1"/>
    </source>
</evidence>
<organism evidence="1 2">
    <name type="scientific">Agromyces salentinus</name>
    <dbReference type="NCBI Taxonomy" id="269421"/>
    <lineage>
        <taxon>Bacteria</taxon>
        <taxon>Bacillati</taxon>
        <taxon>Actinomycetota</taxon>
        <taxon>Actinomycetes</taxon>
        <taxon>Micrococcales</taxon>
        <taxon>Microbacteriaceae</taxon>
        <taxon>Agromyces</taxon>
    </lineage>
</organism>
<accession>A0ABP4YY67</accession>
<gene>
    <name evidence="1" type="ORF">GCM10009750_14630</name>
</gene>
<dbReference type="Gene3D" id="1.10.10.2910">
    <property type="match status" value="1"/>
</dbReference>
<sequence length="335" mass="37005">MNIDDCVRLSVEAVPADVRAGFPSNPLATLTSQLDLVVRPAADLSQSREDGGFCDGMSFLDDGVVLYRPTGNRRENFTLAHELGHWVVARLDPVLDWLADNDSDGRVLETICDRFARELLLPAQIAAELVGPGPVRAHHILDLYDTTQASHPVCMIAVAERLRGMGAIALIDRFTGEVTDASVRPDPDRGWPETIPWRGQRLPEGHHLLGLPEGTTRTERIRWRGRWSEEDFYVDVVVARTKIVCVFADTDLWTPGTGAPLIDRSFDTRLQLRGYCCGTDFQVRGYPCPTCRNPNCPKCGLCKCERAAASDQPCNECGLLYSPALLADGICVDCR</sequence>
<proteinExistence type="predicted"/>
<evidence type="ECO:0000313" key="2">
    <source>
        <dbReference type="Proteomes" id="UP001501746"/>
    </source>
</evidence>
<dbReference type="Proteomes" id="UP001501746">
    <property type="component" value="Unassembled WGS sequence"/>
</dbReference>
<name>A0ABP4YY67_9MICO</name>
<reference evidence="2" key="1">
    <citation type="journal article" date="2019" name="Int. J. Syst. Evol. Microbiol.">
        <title>The Global Catalogue of Microorganisms (GCM) 10K type strain sequencing project: providing services to taxonomists for standard genome sequencing and annotation.</title>
        <authorList>
            <consortium name="The Broad Institute Genomics Platform"/>
            <consortium name="The Broad Institute Genome Sequencing Center for Infectious Disease"/>
            <person name="Wu L."/>
            <person name="Ma J."/>
        </authorList>
    </citation>
    <scope>NUCLEOTIDE SEQUENCE [LARGE SCALE GENOMIC DNA]</scope>
    <source>
        <strain evidence="2">JCM 14323</strain>
    </source>
</reference>
<evidence type="ECO:0008006" key="3">
    <source>
        <dbReference type="Google" id="ProtNLM"/>
    </source>
</evidence>
<comment type="caution">
    <text evidence="1">The sequence shown here is derived from an EMBL/GenBank/DDBJ whole genome shotgun (WGS) entry which is preliminary data.</text>
</comment>
<keyword evidence="2" id="KW-1185">Reference proteome</keyword>